<gene>
    <name evidence="1" type="ORF">LLUT_LOCUS30912</name>
</gene>
<name>A0AAV1Y792_LUPLU</name>
<comment type="caution">
    <text evidence="1">The sequence shown here is derived from an EMBL/GenBank/DDBJ whole genome shotgun (WGS) entry which is preliminary data.</text>
</comment>
<dbReference type="AlphaFoldDB" id="A0AAV1Y792"/>
<sequence length="133" mass="14892">MFDAVIFFGLSLALGIARRTRIPYTVALGSLATSWPIILGMEYWKPLLGSRFVFIVIEKLGVATAIINESLVEGEEVRRFLEDVCITYPQLEKVGILEEKEILHLHNAVHGLEDVCVKASLQITKTSFWTSPT</sequence>
<keyword evidence="2" id="KW-1185">Reference proteome</keyword>
<dbReference type="Proteomes" id="UP001497480">
    <property type="component" value="Unassembled WGS sequence"/>
</dbReference>
<accession>A0AAV1Y792</accession>
<dbReference type="EMBL" id="CAXHTB010000022">
    <property type="protein sequence ID" value="CAL0329852.1"/>
    <property type="molecule type" value="Genomic_DNA"/>
</dbReference>
<reference evidence="1 2" key="1">
    <citation type="submission" date="2024-03" db="EMBL/GenBank/DDBJ databases">
        <authorList>
            <person name="Martinez-Hernandez J."/>
        </authorList>
    </citation>
    <scope>NUCLEOTIDE SEQUENCE [LARGE SCALE GENOMIC DNA]</scope>
</reference>
<organism evidence="1 2">
    <name type="scientific">Lupinus luteus</name>
    <name type="common">European yellow lupine</name>
    <dbReference type="NCBI Taxonomy" id="3873"/>
    <lineage>
        <taxon>Eukaryota</taxon>
        <taxon>Viridiplantae</taxon>
        <taxon>Streptophyta</taxon>
        <taxon>Embryophyta</taxon>
        <taxon>Tracheophyta</taxon>
        <taxon>Spermatophyta</taxon>
        <taxon>Magnoliopsida</taxon>
        <taxon>eudicotyledons</taxon>
        <taxon>Gunneridae</taxon>
        <taxon>Pentapetalae</taxon>
        <taxon>rosids</taxon>
        <taxon>fabids</taxon>
        <taxon>Fabales</taxon>
        <taxon>Fabaceae</taxon>
        <taxon>Papilionoideae</taxon>
        <taxon>50 kb inversion clade</taxon>
        <taxon>genistoids sensu lato</taxon>
        <taxon>core genistoids</taxon>
        <taxon>Genisteae</taxon>
        <taxon>Lupinus</taxon>
    </lineage>
</organism>
<evidence type="ECO:0000313" key="1">
    <source>
        <dbReference type="EMBL" id="CAL0329852.1"/>
    </source>
</evidence>
<evidence type="ECO:0000313" key="2">
    <source>
        <dbReference type="Proteomes" id="UP001497480"/>
    </source>
</evidence>
<proteinExistence type="predicted"/>
<protein>
    <submittedName>
        <fullName evidence="1">Uncharacterized protein</fullName>
    </submittedName>
</protein>